<dbReference type="InterPro" id="IPR023198">
    <property type="entry name" value="PGP-like_dom2"/>
</dbReference>
<keyword evidence="3 4" id="KW-0704">Schiff base</keyword>
<keyword evidence="4" id="KW-0479">Metal-binding</keyword>
<organism evidence="5 6">
    <name type="scientific">Lysinibacillus parviboronicapiens</name>
    <dbReference type="NCBI Taxonomy" id="436516"/>
    <lineage>
        <taxon>Bacteria</taxon>
        <taxon>Bacillati</taxon>
        <taxon>Bacillota</taxon>
        <taxon>Bacilli</taxon>
        <taxon>Bacillales</taxon>
        <taxon>Bacillaceae</taxon>
        <taxon>Lysinibacillus</taxon>
    </lineage>
</organism>
<evidence type="ECO:0000313" key="5">
    <source>
        <dbReference type="EMBL" id="MET4559372.1"/>
    </source>
</evidence>
<keyword evidence="2 4" id="KW-0460">Magnesium</keyword>
<dbReference type="HAMAP" id="MF_01375">
    <property type="entry name" value="PhnX"/>
    <property type="match status" value="1"/>
</dbReference>
<feature type="binding site" evidence="4">
    <location>
        <position position="9"/>
    </location>
    <ligand>
        <name>Mg(2+)</name>
        <dbReference type="ChEBI" id="CHEBI:18420"/>
    </ligand>
</feature>
<dbReference type="Gene3D" id="1.10.150.240">
    <property type="entry name" value="Putative phosphatase, domain 2"/>
    <property type="match status" value="1"/>
</dbReference>
<dbReference type="GO" id="GO:0050194">
    <property type="term" value="F:phosphonoacetaldehyde hydrolase activity"/>
    <property type="evidence" value="ECO:0007669"/>
    <property type="project" value="UniProtKB-EC"/>
</dbReference>
<dbReference type="SFLD" id="SFLDG01129">
    <property type="entry name" value="C1.5:_HAD__Beta-PGM__Phosphata"/>
    <property type="match status" value="1"/>
</dbReference>
<evidence type="ECO:0000313" key="6">
    <source>
        <dbReference type="Proteomes" id="UP001549363"/>
    </source>
</evidence>
<dbReference type="InterPro" id="IPR006323">
    <property type="entry name" value="Phosphonoacetald_hydro"/>
</dbReference>
<comment type="function">
    <text evidence="4">Involved in phosphonate degradation.</text>
</comment>
<dbReference type="InterPro" id="IPR036412">
    <property type="entry name" value="HAD-like_sf"/>
</dbReference>
<dbReference type="InterPro" id="IPR023214">
    <property type="entry name" value="HAD_sf"/>
</dbReference>
<dbReference type="SFLD" id="SFLDS00003">
    <property type="entry name" value="Haloacid_Dehalogenase"/>
    <property type="match status" value="1"/>
</dbReference>
<feature type="binding site" evidence="4">
    <location>
        <position position="184"/>
    </location>
    <ligand>
        <name>Mg(2+)</name>
        <dbReference type="ChEBI" id="CHEBI:18420"/>
    </ligand>
</feature>
<dbReference type="Pfam" id="PF00702">
    <property type="entry name" value="Hydrolase"/>
    <property type="match status" value="1"/>
</dbReference>
<dbReference type="EC" id="3.11.1.1" evidence="4"/>
<dbReference type="PANTHER" id="PTHR43434:SF19">
    <property type="entry name" value="PHOSPHONOACETALDEHYDE HYDROLASE"/>
    <property type="match status" value="1"/>
</dbReference>
<comment type="similarity">
    <text evidence="4">Belongs to the HAD-like hydrolase superfamily. PhnX family.</text>
</comment>
<feature type="active site" description="Schiff-base intermediate with substrate" evidence="4">
    <location>
        <position position="50"/>
    </location>
</feature>
<dbReference type="PANTHER" id="PTHR43434">
    <property type="entry name" value="PHOSPHOGLYCOLATE PHOSPHATASE"/>
    <property type="match status" value="1"/>
</dbReference>
<accession>A0ABV2PEM2</accession>
<comment type="catalytic activity">
    <reaction evidence="4">
        <text>phosphonoacetaldehyde + H2O = acetaldehyde + phosphate + H(+)</text>
        <dbReference type="Rhea" id="RHEA:18905"/>
        <dbReference type="ChEBI" id="CHEBI:15343"/>
        <dbReference type="ChEBI" id="CHEBI:15377"/>
        <dbReference type="ChEBI" id="CHEBI:15378"/>
        <dbReference type="ChEBI" id="CHEBI:43474"/>
        <dbReference type="ChEBI" id="CHEBI:58383"/>
        <dbReference type="EC" id="3.11.1.1"/>
    </reaction>
</comment>
<feature type="active site" description="Nucleophile" evidence="4">
    <location>
        <position position="9"/>
    </location>
</feature>
<keyword evidence="6" id="KW-1185">Reference proteome</keyword>
<sequence length="212" mass="23307">MKIDTVILDWAGTTVVFGCFAPVNVFLTIFEDAGVSVSLEEARKPMGMLKINHIRTMLEMPRVSEEWKKVYGRAFSDGDVQALYGQFESKLMASLATYTDPIPHVLDMVQQIKLAGIQIVSTTGYTDSMMDVVTSQAAIKGYKPDFLVTANQVGNIGRPYPYMIFRNMEKLGTKSTKQVIKVGDTTSDIHEVLNAGVWAVGVIIGSSEMGII</sequence>
<gene>
    <name evidence="4" type="primary">phnX</name>
    <name evidence="5" type="ORF">ABIA69_000515</name>
</gene>
<keyword evidence="1 4" id="KW-0378">Hydrolase</keyword>
<comment type="caution">
    <text evidence="5">The sequence shown here is derived from an EMBL/GenBank/DDBJ whole genome shotgun (WGS) entry which is preliminary data.</text>
</comment>
<comment type="cofactor">
    <cofactor evidence="4">
        <name>Mg(2+)</name>
        <dbReference type="ChEBI" id="CHEBI:18420"/>
    </cofactor>
    <text evidence="4">Binds 1 Mg(2+) ion per subunit.</text>
</comment>
<evidence type="ECO:0000256" key="1">
    <source>
        <dbReference type="ARBA" id="ARBA00022801"/>
    </source>
</evidence>
<dbReference type="Gene3D" id="3.40.50.1000">
    <property type="entry name" value="HAD superfamily/HAD-like"/>
    <property type="match status" value="1"/>
</dbReference>
<dbReference type="SUPFAM" id="SSF56784">
    <property type="entry name" value="HAD-like"/>
    <property type="match status" value="1"/>
</dbReference>
<dbReference type="Proteomes" id="UP001549363">
    <property type="component" value="Unassembled WGS sequence"/>
</dbReference>
<evidence type="ECO:0000256" key="3">
    <source>
        <dbReference type="ARBA" id="ARBA00023270"/>
    </source>
</evidence>
<proteinExistence type="inferred from homology"/>
<protein>
    <recommendedName>
        <fullName evidence="4">Phosphonoacetaldehyde hydrolase</fullName>
        <shortName evidence="4">Phosphonatase</shortName>
        <ecNumber evidence="4">3.11.1.1</ecNumber>
    </recommendedName>
    <alternativeName>
        <fullName evidence="4">Phosphonoacetaldehyde phosphonohydrolase</fullName>
    </alternativeName>
</protein>
<reference evidence="5 6" key="1">
    <citation type="submission" date="2024-06" db="EMBL/GenBank/DDBJ databases">
        <title>Sorghum-associated microbial communities from plants grown in Nebraska, USA.</title>
        <authorList>
            <person name="Schachtman D."/>
        </authorList>
    </citation>
    <scope>NUCLEOTIDE SEQUENCE [LARGE SCALE GENOMIC DNA]</scope>
    <source>
        <strain evidence="5 6">736</strain>
    </source>
</reference>
<evidence type="ECO:0000256" key="4">
    <source>
        <dbReference type="HAMAP-Rule" id="MF_01375"/>
    </source>
</evidence>
<dbReference type="EMBL" id="JBEPSB010000001">
    <property type="protein sequence ID" value="MET4559372.1"/>
    <property type="molecule type" value="Genomic_DNA"/>
</dbReference>
<name>A0ABV2PEM2_9BACI</name>
<feature type="binding site" evidence="4">
    <location>
        <position position="11"/>
    </location>
    <ligand>
        <name>Mg(2+)</name>
        <dbReference type="ChEBI" id="CHEBI:18420"/>
    </ligand>
</feature>
<evidence type="ECO:0000256" key="2">
    <source>
        <dbReference type="ARBA" id="ARBA00022842"/>
    </source>
</evidence>
<dbReference type="NCBIfam" id="TIGR01422">
    <property type="entry name" value="phosphonatase"/>
    <property type="match status" value="1"/>
</dbReference>
<comment type="subunit">
    <text evidence="4">Homodimer.</text>
</comment>
<dbReference type="InterPro" id="IPR050155">
    <property type="entry name" value="HAD-like_hydrolase_sf"/>
</dbReference>